<feature type="compositionally biased region" description="Basic and acidic residues" evidence="1">
    <location>
        <begin position="10"/>
        <end position="20"/>
    </location>
</feature>
<evidence type="ECO:0000256" key="1">
    <source>
        <dbReference type="SAM" id="MobiDB-lite"/>
    </source>
</evidence>
<gene>
    <name evidence="2" type="ORF">SAMN05421773_102195</name>
</gene>
<reference evidence="2 3" key="1">
    <citation type="submission" date="2016-10" db="EMBL/GenBank/DDBJ databases">
        <authorList>
            <person name="de Groot N.N."/>
        </authorList>
    </citation>
    <scope>NUCLEOTIDE SEQUENCE [LARGE SCALE GENOMIC DNA]</scope>
    <source>
        <strain evidence="2 3">CGMCC 4.5739</strain>
    </source>
</reference>
<dbReference type="NCBIfam" id="NF045560">
    <property type="entry name" value="aroma_sacti_dom"/>
    <property type="match status" value="1"/>
</dbReference>
<organism evidence="2 3">
    <name type="scientific">Streptomyces aidingensis</name>
    <dbReference type="NCBI Taxonomy" id="910347"/>
    <lineage>
        <taxon>Bacteria</taxon>
        <taxon>Bacillati</taxon>
        <taxon>Actinomycetota</taxon>
        <taxon>Actinomycetes</taxon>
        <taxon>Kitasatosporales</taxon>
        <taxon>Streptomycetaceae</taxon>
        <taxon>Streptomyces</taxon>
    </lineage>
</organism>
<name>A0A1I1GZV7_9ACTN</name>
<dbReference type="AlphaFoldDB" id="A0A1I1GZV7"/>
<protein>
    <submittedName>
        <fullName evidence="2">Uncharacterized protein</fullName>
    </submittedName>
</protein>
<dbReference type="Proteomes" id="UP000199207">
    <property type="component" value="Unassembled WGS sequence"/>
</dbReference>
<accession>A0A1I1GZV7</accession>
<proteinExistence type="predicted"/>
<dbReference type="InterPro" id="IPR054632">
    <property type="entry name" value="Aroma_sacti_dom"/>
</dbReference>
<evidence type="ECO:0000313" key="3">
    <source>
        <dbReference type="Proteomes" id="UP000199207"/>
    </source>
</evidence>
<evidence type="ECO:0000313" key="2">
    <source>
        <dbReference type="EMBL" id="SFC17194.1"/>
    </source>
</evidence>
<keyword evidence="3" id="KW-1185">Reference proteome</keyword>
<feature type="region of interest" description="Disordered" evidence="1">
    <location>
        <begin position="1"/>
        <end position="42"/>
    </location>
</feature>
<dbReference type="STRING" id="910347.SAMN05421773_102195"/>
<feature type="compositionally biased region" description="Basic and acidic residues" evidence="1">
    <location>
        <begin position="26"/>
        <end position="35"/>
    </location>
</feature>
<dbReference type="EMBL" id="FOLM01000002">
    <property type="protein sequence ID" value="SFC17194.1"/>
    <property type="molecule type" value="Genomic_DNA"/>
</dbReference>
<dbReference type="RefSeq" id="WP_425443810.1">
    <property type="nucleotide sequence ID" value="NZ_FOLM01000002.1"/>
</dbReference>
<sequence length="97" mass="10710">MRNGSGDGQRAGHEAHEKHEKHEKRDKREARDGRGGDPLAALERAGFPLHALPEEQLQVFRELSPAEVALLLDLKERLDAAEPEVMAHQEIAGGALF</sequence>